<feature type="region of interest" description="Disordered" evidence="1">
    <location>
        <begin position="1"/>
        <end position="52"/>
    </location>
</feature>
<accession>A0A8C0ZL03</accession>
<dbReference type="AlphaFoldDB" id="A0A8C0ZL03"/>
<reference evidence="2" key="1">
    <citation type="submission" date="2023-09" db="UniProtKB">
        <authorList>
            <consortium name="Ensembl"/>
        </authorList>
    </citation>
    <scope>IDENTIFICATION</scope>
</reference>
<proteinExistence type="predicted"/>
<organism evidence="2">
    <name type="scientific">Castor canadensis</name>
    <name type="common">American beaver</name>
    <dbReference type="NCBI Taxonomy" id="51338"/>
    <lineage>
        <taxon>Eukaryota</taxon>
        <taxon>Metazoa</taxon>
        <taxon>Chordata</taxon>
        <taxon>Craniata</taxon>
        <taxon>Vertebrata</taxon>
        <taxon>Euteleostomi</taxon>
        <taxon>Mammalia</taxon>
        <taxon>Eutheria</taxon>
        <taxon>Euarchontoglires</taxon>
        <taxon>Glires</taxon>
        <taxon>Rodentia</taxon>
        <taxon>Castorimorpha</taxon>
        <taxon>Castoridae</taxon>
        <taxon>Castor</taxon>
    </lineage>
</organism>
<evidence type="ECO:0000256" key="1">
    <source>
        <dbReference type="SAM" id="MobiDB-lite"/>
    </source>
</evidence>
<name>A0A8C0ZL03_CASCN</name>
<evidence type="ECO:0000313" key="2">
    <source>
        <dbReference type="Ensembl" id="ENSCCNP00000000190.1"/>
    </source>
</evidence>
<dbReference type="Ensembl" id="ENSCCNT00000000256.1">
    <property type="protein sequence ID" value="ENSCCNP00000000190.1"/>
    <property type="gene ID" value="ENSCCNG00000000255.1"/>
</dbReference>
<protein>
    <submittedName>
        <fullName evidence="2">Uncharacterized protein</fullName>
    </submittedName>
</protein>
<sequence length="52" mass="5482">MGCHSSKGTEVSEESQKPGDQPEGEEPKPEPGTEAVNGKDTPQEEGALEQKS</sequence>